<gene>
    <name evidence="1" type="ORF">OPT61_g5259</name>
</gene>
<reference evidence="1" key="1">
    <citation type="submission" date="2022-11" db="EMBL/GenBank/DDBJ databases">
        <title>Genome Sequence of Boeremia exigua.</title>
        <authorList>
            <person name="Buettner E."/>
        </authorList>
    </citation>
    <scope>NUCLEOTIDE SEQUENCE</scope>
    <source>
        <strain evidence="1">CU02</strain>
    </source>
</reference>
<proteinExistence type="predicted"/>
<protein>
    <submittedName>
        <fullName evidence="1">Uncharacterized protein</fullName>
    </submittedName>
</protein>
<comment type="caution">
    <text evidence="1">The sequence shown here is derived from an EMBL/GenBank/DDBJ whole genome shotgun (WGS) entry which is preliminary data.</text>
</comment>
<name>A0ACC2IAX1_9PLEO</name>
<organism evidence="1 2">
    <name type="scientific">Boeremia exigua</name>
    <dbReference type="NCBI Taxonomy" id="749465"/>
    <lineage>
        <taxon>Eukaryota</taxon>
        <taxon>Fungi</taxon>
        <taxon>Dikarya</taxon>
        <taxon>Ascomycota</taxon>
        <taxon>Pezizomycotina</taxon>
        <taxon>Dothideomycetes</taxon>
        <taxon>Pleosporomycetidae</taxon>
        <taxon>Pleosporales</taxon>
        <taxon>Pleosporineae</taxon>
        <taxon>Didymellaceae</taxon>
        <taxon>Boeremia</taxon>
    </lineage>
</organism>
<evidence type="ECO:0000313" key="1">
    <source>
        <dbReference type="EMBL" id="KAJ8112351.1"/>
    </source>
</evidence>
<dbReference type="Proteomes" id="UP001153331">
    <property type="component" value="Unassembled WGS sequence"/>
</dbReference>
<sequence>MADRLKTQVKRNVAHRIRRKKIQSLSRDLNHEFVEMSPPPPPIVPEFGRNTDTPFVSFPTPESPLRCVTTPRDIHTTQSEADSQDALGGHHIDAHSNVEPAAAYEAPDFESSLLMSYLDYAFPILFPFYKPSVLEGGRAWLLTLALKYPAFYHNVIGLAAYFFCAVPVMPGPEHDVCTAKAETELQMHMEKAVQGVQDSLRFVTERGVDHCLSEDVRLLGNIVQLVNFEVVFASSANWQLHLAAAVDLFDETIRHFGQRRREATTLSVLLGNFGLDTPSSCSFWSAEQAALRFFAATLIHQDVIASTAGATTPRLFAHYDGLLAKSSNLDSAPELLNLECFTGCPNWVLRSIAEVSYLNEWKNEAKREGRLDIVDLVQRAAVIQQSLRDGNTRLDNTTANASLQTNNSPCRPLESILAKSNIASYQKSDTRAISKIWAHAVEIYLITVLSGWQPGNVRLRNHVSEALDHLRAIDNPSWLRTLAWPFCIIGCFATEEQEAAFHNVAIASGGLAMFGTMRESLAIMQKVWSLRYQHNADVWDVAYCLRILGHSVLLV</sequence>
<accession>A0ACC2IAX1</accession>
<dbReference type="EMBL" id="JAPHNI010000331">
    <property type="protein sequence ID" value="KAJ8112351.1"/>
    <property type="molecule type" value="Genomic_DNA"/>
</dbReference>
<evidence type="ECO:0000313" key="2">
    <source>
        <dbReference type="Proteomes" id="UP001153331"/>
    </source>
</evidence>
<keyword evidence="2" id="KW-1185">Reference proteome</keyword>